<accession>A0ABT0UJA3</accession>
<dbReference type="InterPro" id="IPR011047">
    <property type="entry name" value="Quinoprotein_ADH-like_sf"/>
</dbReference>
<protein>
    <submittedName>
        <fullName evidence="2">PQQ-binding-like beta-propeller repeat protein</fullName>
    </submittedName>
</protein>
<dbReference type="InterPro" id="IPR002372">
    <property type="entry name" value="PQQ_rpt_dom"/>
</dbReference>
<evidence type="ECO:0000259" key="1">
    <source>
        <dbReference type="Pfam" id="PF13360"/>
    </source>
</evidence>
<name>A0ABT0UJA3_9ACTN</name>
<dbReference type="InterPro" id="IPR015943">
    <property type="entry name" value="WD40/YVTN_repeat-like_dom_sf"/>
</dbReference>
<reference evidence="2" key="1">
    <citation type="submission" date="2022-06" db="EMBL/GenBank/DDBJ databases">
        <title>Genome public.</title>
        <authorList>
            <person name="Sun Q."/>
        </authorList>
    </citation>
    <scope>NUCLEOTIDE SEQUENCE</scope>
    <source>
        <strain evidence="2">CWNU-1</strain>
    </source>
</reference>
<comment type="caution">
    <text evidence="2">The sequence shown here is derived from an EMBL/GenBank/DDBJ whole genome shotgun (WGS) entry which is preliminary data.</text>
</comment>
<dbReference type="EMBL" id="JAMQAW010000003">
    <property type="protein sequence ID" value="MCM2387503.1"/>
    <property type="molecule type" value="Genomic_DNA"/>
</dbReference>
<dbReference type="RefSeq" id="WP_250917864.1">
    <property type="nucleotide sequence ID" value="NZ_JAMQAW010000003.1"/>
</dbReference>
<keyword evidence="3" id="KW-1185">Reference proteome</keyword>
<evidence type="ECO:0000313" key="2">
    <source>
        <dbReference type="EMBL" id="MCM2387503.1"/>
    </source>
</evidence>
<dbReference type="Proteomes" id="UP001431429">
    <property type="component" value="Unassembled WGS sequence"/>
</dbReference>
<evidence type="ECO:0000313" key="3">
    <source>
        <dbReference type="Proteomes" id="UP001431429"/>
    </source>
</evidence>
<dbReference type="SUPFAM" id="SSF50998">
    <property type="entry name" value="Quinoprotein alcohol dehydrogenase-like"/>
    <property type="match status" value="1"/>
</dbReference>
<dbReference type="Pfam" id="PF13360">
    <property type="entry name" value="PQQ_2"/>
    <property type="match status" value="1"/>
</dbReference>
<sequence length="357" mass="38050">MQTDVIAAPADDMGRVVVDQPLDTSLTVKWQRSLADFDVLTARLHTVSGVAILTFPKHGMLSFGTNPPDMGADVRRWPVPTVHIAGTAYGGQLMVIDDWGTVYRVSPDRAPVPGWRSGRHPEGVGVVGLPGGLLLVSDTIEPATEVVEEATGQTLWCAAVDLCPDMLVGDSVVGVEGPTSSELISLDVRTGEVRWQRRGSILPPSSAIAVVAGVLWFDDPIHNRLVGFHVDTGRPAGTVVLPRESRLTGTLDQAGHLHIGDEHGWLIVDLARARVRADVRFEASDMGAVYASRTRRSADGRLVLADDRGQVFVVRPDRPRRPVCVATLPAIKGIGIAAGQLIVLSYDGTLSGLGAPS</sequence>
<dbReference type="Gene3D" id="2.130.10.10">
    <property type="entry name" value="YVTN repeat-like/Quinoprotein amine dehydrogenase"/>
    <property type="match status" value="1"/>
</dbReference>
<feature type="domain" description="Pyrrolo-quinoline quinone repeat" evidence="1">
    <location>
        <begin position="114"/>
        <end position="246"/>
    </location>
</feature>
<proteinExistence type="predicted"/>
<organism evidence="2 3">
    <name type="scientific">Streptomyces albipurpureus</name>
    <dbReference type="NCBI Taxonomy" id="2897419"/>
    <lineage>
        <taxon>Bacteria</taxon>
        <taxon>Bacillati</taxon>
        <taxon>Actinomycetota</taxon>
        <taxon>Actinomycetes</taxon>
        <taxon>Kitasatosporales</taxon>
        <taxon>Streptomycetaceae</taxon>
        <taxon>Streptomyces</taxon>
    </lineage>
</organism>
<gene>
    <name evidence="2" type="ORF">NBG84_04125</name>
</gene>